<organism evidence="1 2">
    <name type="scientific">Entomophthora muscae</name>
    <dbReference type="NCBI Taxonomy" id="34485"/>
    <lineage>
        <taxon>Eukaryota</taxon>
        <taxon>Fungi</taxon>
        <taxon>Fungi incertae sedis</taxon>
        <taxon>Zoopagomycota</taxon>
        <taxon>Entomophthoromycotina</taxon>
        <taxon>Entomophthoromycetes</taxon>
        <taxon>Entomophthorales</taxon>
        <taxon>Entomophthoraceae</taxon>
        <taxon>Entomophthora</taxon>
    </lineage>
</organism>
<keyword evidence="2" id="KW-1185">Reference proteome</keyword>
<comment type="caution">
    <text evidence="1">The sequence shown here is derived from an EMBL/GenBank/DDBJ whole genome shotgun (WGS) entry which is preliminary data.</text>
</comment>
<dbReference type="EMBL" id="QTSX02004287">
    <property type="protein sequence ID" value="KAJ9066526.1"/>
    <property type="molecule type" value="Genomic_DNA"/>
</dbReference>
<evidence type="ECO:0000313" key="2">
    <source>
        <dbReference type="Proteomes" id="UP001165960"/>
    </source>
</evidence>
<sequence>MYKSNSVSSSSSSMRQTSFSSQQSSNYQKSGSINLSLGSSVAKTFGQYTEFNGDDKIIDYKTGSKAFQSFKKTPAGHESIYVYENLDPRDKDTPQSGFEHRFGGNGEATWDYTRFF</sequence>
<accession>A0ACC2SW06</accession>
<reference evidence="1" key="1">
    <citation type="submission" date="2022-04" db="EMBL/GenBank/DDBJ databases">
        <title>Genome of the entomopathogenic fungus Entomophthora muscae.</title>
        <authorList>
            <person name="Elya C."/>
            <person name="Lovett B.R."/>
            <person name="Lee E."/>
            <person name="Macias A.M."/>
            <person name="Hajek A.E."/>
            <person name="De Bivort B.L."/>
            <person name="Kasson M.T."/>
            <person name="De Fine Licht H.H."/>
            <person name="Stajich J.E."/>
        </authorList>
    </citation>
    <scope>NUCLEOTIDE SEQUENCE</scope>
    <source>
        <strain evidence="1">Berkeley</strain>
    </source>
</reference>
<dbReference type="Proteomes" id="UP001165960">
    <property type="component" value="Unassembled WGS sequence"/>
</dbReference>
<gene>
    <name evidence="1" type="ORF">DSO57_1008717</name>
</gene>
<evidence type="ECO:0000313" key="1">
    <source>
        <dbReference type="EMBL" id="KAJ9066526.1"/>
    </source>
</evidence>
<name>A0ACC2SW06_9FUNG</name>
<protein>
    <submittedName>
        <fullName evidence="1">Uncharacterized protein</fullName>
    </submittedName>
</protein>
<proteinExistence type="predicted"/>